<comment type="caution">
    <text evidence="1">The sequence shown here is derived from an EMBL/GenBank/DDBJ whole genome shotgun (WGS) entry which is preliminary data.</text>
</comment>
<evidence type="ECO:0000313" key="2">
    <source>
        <dbReference type="Proteomes" id="UP000886523"/>
    </source>
</evidence>
<keyword evidence="2" id="KW-1185">Reference proteome</keyword>
<sequence>MTDQGAGWAYFIKNEEYKKFLLNYVSEKDISTCSGLAALDLANTRKSSGLRVTGVGTSVCAHQGCIRALGLGDLQKGERYSNMDYIIFLSLQSCGLRSILLSYDIFCQWSKKQQARHISLPCPLQLDPKINLTGVVPKFHLPTHKQLCQTKYSLNLCPGAGRTDSESIERDWANLNPAASSTKEMGEGSRHDIINNLLGDWNYRKVVGLGELLLLHSNMPLYKCYF</sequence>
<organism evidence="1 2">
    <name type="scientific">Hydnum rufescens UP504</name>
    <dbReference type="NCBI Taxonomy" id="1448309"/>
    <lineage>
        <taxon>Eukaryota</taxon>
        <taxon>Fungi</taxon>
        <taxon>Dikarya</taxon>
        <taxon>Basidiomycota</taxon>
        <taxon>Agaricomycotina</taxon>
        <taxon>Agaricomycetes</taxon>
        <taxon>Cantharellales</taxon>
        <taxon>Hydnaceae</taxon>
        <taxon>Hydnum</taxon>
    </lineage>
</organism>
<dbReference type="InterPro" id="IPR040521">
    <property type="entry name" value="KDZ"/>
</dbReference>
<dbReference type="Pfam" id="PF18758">
    <property type="entry name" value="KDZ"/>
    <property type="match status" value="1"/>
</dbReference>
<dbReference type="Proteomes" id="UP000886523">
    <property type="component" value="Unassembled WGS sequence"/>
</dbReference>
<name>A0A9P6AY12_9AGAM</name>
<protein>
    <submittedName>
        <fullName evidence="1">Uncharacterized protein</fullName>
    </submittedName>
</protein>
<dbReference type="AlphaFoldDB" id="A0A9P6AY12"/>
<accession>A0A9P6AY12</accession>
<evidence type="ECO:0000313" key="1">
    <source>
        <dbReference type="EMBL" id="KAF9514098.1"/>
    </source>
</evidence>
<proteinExistence type="predicted"/>
<dbReference type="EMBL" id="MU128964">
    <property type="protein sequence ID" value="KAF9514098.1"/>
    <property type="molecule type" value="Genomic_DNA"/>
</dbReference>
<reference evidence="1" key="1">
    <citation type="journal article" date="2020" name="Nat. Commun.">
        <title>Large-scale genome sequencing of mycorrhizal fungi provides insights into the early evolution of symbiotic traits.</title>
        <authorList>
            <person name="Miyauchi S."/>
            <person name="Kiss E."/>
            <person name="Kuo A."/>
            <person name="Drula E."/>
            <person name="Kohler A."/>
            <person name="Sanchez-Garcia M."/>
            <person name="Morin E."/>
            <person name="Andreopoulos B."/>
            <person name="Barry K.W."/>
            <person name="Bonito G."/>
            <person name="Buee M."/>
            <person name="Carver A."/>
            <person name="Chen C."/>
            <person name="Cichocki N."/>
            <person name="Clum A."/>
            <person name="Culley D."/>
            <person name="Crous P.W."/>
            <person name="Fauchery L."/>
            <person name="Girlanda M."/>
            <person name="Hayes R.D."/>
            <person name="Keri Z."/>
            <person name="LaButti K."/>
            <person name="Lipzen A."/>
            <person name="Lombard V."/>
            <person name="Magnuson J."/>
            <person name="Maillard F."/>
            <person name="Murat C."/>
            <person name="Nolan M."/>
            <person name="Ohm R.A."/>
            <person name="Pangilinan J."/>
            <person name="Pereira M.F."/>
            <person name="Perotto S."/>
            <person name="Peter M."/>
            <person name="Pfister S."/>
            <person name="Riley R."/>
            <person name="Sitrit Y."/>
            <person name="Stielow J.B."/>
            <person name="Szollosi G."/>
            <person name="Zifcakova L."/>
            <person name="Stursova M."/>
            <person name="Spatafora J.W."/>
            <person name="Tedersoo L."/>
            <person name="Vaario L.M."/>
            <person name="Yamada A."/>
            <person name="Yan M."/>
            <person name="Wang P."/>
            <person name="Xu J."/>
            <person name="Bruns T."/>
            <person name="Baldrian P."/>
            <person name="Vilgalys R."/>
            <person name="Dunand C."/>
            <person name="Henrissat B."/>
            <person name="Grigoriev I.V."/>
            <person name="Hibbett D."/>
            <person name="Nagy L.G."/>
            <person name="Martin F.M."/>
        </authorList>
    </citation>
    <scope>NUCLEOTIDE SEQUENCE</scope>
    <source>
        <strain evidence="1">UP504</strain>
    </source>
</reference>
<gene>
    <name evidence="1" type="ORF">BS47DRAFT_1295385</name>
</gene>
<dbReference type="OrthoDB" id="3192989at2759"/>